<dbReference type="PANTHER" id="PTHR46663:SF2">
    <property type="entry name" value="GGDEF DOMAIN-CONTAINING PROTEIN"/>
    <property type="match status" value="1"/>
</dbReference>
<feature type="compositionally biased region" description="Pro residues" evidence="1">
    <location>
        <begin position="31"/>
        <end position="40"/>
    </location>
</feature>
<sequence>LAGILGTLVLVGGLRWWQHMVALEARAPRRPGAPPSPAPGVPRAAEPDAALQPVAEAAQRARLTDPLTGLCTRLMLEDQLASAVLRAEARRRRVALLYIDLDGFKPVNDSFGHGAGDTLLREVGRRLDEQGRST</sequence>
<dbReference type="InterPro" id="IPR029787">
    <property type="entry name" value="Nucleotide_cyclase"/>
</dbReference>
<dbReference type="EMBL" id="PXWG01000396">
    <property type="protein sequence ID" value="PSJ23876.1"/>
    <property type="molecule type" value="Genomic_DNA"/>
</dbReference>
<keyword evidence="4" id="KW-1185">Reference proteome</keyword>
<comment type="caution">
    <text evidence="3">The sequence shown here is derived from an EMBL/GenBank/DDBJ whole genome shotgun (WGS) entry which is preliminary data.</text>
</comment>
<dbReference type="PANTHER" id="PTHR46663">
    <property type="entry name" value="DIGUANYLATE CYCLASE DGCT-RELATED"/>
    <property type="match status" value="1"/>
</dbReference>
<evidence type="ECO:0000259" key="2">
    <source>
        <dbReference type="PROSITE" id="PS50887"/>
    </source>
</evidence>
<dbReference type="Gene3D" id="3.30.70.270">
    <property type="match status" value="1"/>
</dbReference>
<dbReference type="PROSITE" id="PS50887">
    <property type="entry name" value="GGDEF"/>
    <property type="match status" value="1"/>
</dbReference>
<reference evidence="3 4" key="1">
    <citation type="submission" date="2018-03" db="EMBL/GenBank/DDBJ databases">
        <title>Chitinolytic properties of Streptosporangium nondiastaticum TBG75A20.</title>
        <authorList>
            <person name="Gayathri V."/>
            <person name="Shiburaj S."/>
        </authorList>
    </citation>
    <scope>NUCLEOTIDE SEQUENCE [LARGE SCALE GENOMIC DNA]</scope>
    <source>
        <strain evidence="3 4">TBG75A20</strain>
    </source>
</reference>
<dbReference type="Proteomes" id="UP000242427">
    <property type="component" value="Unassembled WGS sequence"/>
</dbReference>
<dbReference type="InterPro" id="IPR052163">
    <property type="entry name" value="DGC-Regulatory_Protein"/>
</dbReference>
<dbReference type="RefSeq" id="WP_146167072.1">
    <property type="nucleotide sequence ID" value="NZ_PXWG01000396.1"/>
</dbReference>
<feature type="domain" description="GGDEF" evidence="2">
    <location>
        <begin position="92"/>
        <end position="134"/>
    </location>
</feature>
<feature type="region of interest" description="Disordered" evidence="1">
    <location>
        <begin position="28"/>
        <end position="56"/>
    </location>
</feature>
<gene>
    <name evidence="3" type="ORF">B7P34_36415</name>
</gene>
<dbReference type="SUPFAM" id="SSF55073">
    <property type="entry name" value="Nucleotide cyclase"/>
    <property type="match status" value="1"/>
</dbReference>
<evidence type="ECO:0000256" key="1">
    <source>
        <dbReference type="SAM" id="MobiDB-lite"/>
    </source>
</evidence>
<evidence type="ECO:0000313" key="3">
    <source>
        <dbReference type="EMBL" id="PSJ23876.1"/>
    </source>
</evidence>
<feature type="non-terminal residue" evidence="3">
    <location>
        <position position="1"/>
    </location>
</feature>
<dbReference type="AlphaFoldDB" id="A0A9X7PDJ9"/>
<evidence type="ECO:0000313" key="4">
    <source>
        <dbReference type="Proteomes" id="UP000242427"/>
    </source>
</evidence>
<dbReference type="InterPro" id="IPR000160">
    <property type="entry name" value="GGDEF_dom"/>
</dbReference>
<organism evidence="3 4">
    <name type="scientific">Streptosporangium nondiastaticum</name>
    <dbReference type="NCBI Taxonomy" id="35764"/>
    <lineage>
        <taxon>Bacteria</taxon>
        <taxon>Bacillati</taxon>
        <taxon>Actinomycetota</taxon>
        <taxon>Actinomycetes</taxon>
        <taxon>Streptosporangiales</taxon>
        <taxon>Streptosporangiaceae</taxon>
        <taxon>Streptosporangium</taxon>
    </lineage>
</organism>
<feature type="non-terminal residue" evidence="3">
    <location>
        <position position="134"/>
    </location>
</feature>
<accession>A0A9X7PDJ9</accession>
<dbReference type="Pfam" id="PF00990">
    <property type="entry name" value="GGDEF"/>
    <property type="match status" value="1"/>
</dbReference>
<protein>
    <recommendedName>
        <fullName evidence="2">GGDEF domain-containing protein</fullName>
    </recommendedName>
</protein>
<dbReference type="OrthoDB" id="23692at2"/>
<dbReference type="NCBIfam" id="TIGR00254">
    <property type="entry name" value="GGDEF"/>
    <property type="match status" value="1"/>
</dbReference>
<proteinExistence type="predicted"/>
<dbReference type="InterPro" id="IPR043128">
    <property type="entry name" value="Rev_trsase/Diguanyl_cyclase"/>
</dbReference>
<name>A0A9X7PDJ9_9ACTN</name>